<dbReference type="Proteomes" id="UP000694888">
    <property type="component" value="Unplaced"/>
</dbReference>
<feature type="compositionally biased region" description="Polar residues" evidence="4">
    <location>
        <begin position="1596"/>
        <end position="1643"/>
    </location>
</feature>
<dbReference type="GeneID" id="101848707"/>
<feature type="region of interest" description="Disordered" evidence="4">
    <location>
        <begin position="46"/>
        <end position="86"/>
    </location>
</feature>
<feature type="compositionally biased region" description="Polar residues" evidence="4">
    <location>
        <begin position="264"/>
        <end position="273"/>
    </location>
</feature>
<dbReference type="Pfam" id="PF19056">
    <property type="entry name" value="WD40_2"/>
    <property type="match status" value="1"/>
</dbReference>
<feature type="compositionally biased region" description="Acidic residues" evidence="4">
    <location>
        <begin position="351"/>
        <end position="363"/>
    </location>
</feature>
<protein>
    <submittedName>
        <fullName evidence="7">Rho guanine nucleotide exchange factor 10-like protein</fullName>
    </submittedName>
</protein>
<feature type="compositionally biased region" description="Polar residues" evidence="4">
    <location>
        <begin position="206"/>
        <end position="216"/>
    </location>
</feature>
<evidence type="ECO:0000256" key="3">
    <source>
        <dbReference type="SAM" id="Coils"/>
    </source>
</evidence>
<proteinExistence type="predicted"/>
<evidence type="ECO:0000259" key="5">
    <source>
        <dbReference type="PROSITE" id="PS50010"/>
    </source>
</evidence>
<accession>A0ABM1W3A0</accession>
<feature type="compositionally biased region" description="Acidic residues" evidence="4">
    <location>
        <begin position="46"/>
        <end position="55"/>
    </location>
</feature>
<feature type="region of interest" description="Disordered" evidence="4">
    <location>
        <begin position="246"/>
        <end position="275"/>
    </location>
</feature>
<dbReference type="InterPro" id="IPR039919">
    <property type="entry name" value="ARHGEF10/ARHGEF17"/>
</dbReference>
<feature type="compositionally biased region" description="Basic and acidic residues" evidence="4">
    <location>
        <begin position="67"/>
        <end position="86"/>
    </location>
</feature>
<dbReference type="PROSITE" id="PS50010">
    <property type="entry name" value="DH_2"/>
    <property type="match status" value="1"/>
</dbReference>
<dbReference type="InterPro" id="IPR000219">
    <property type="entry name" value="DH_dom"/>
</dbReference>
<dbReference type="PANTHER" id="PTHR12877:SF7">
    <property type="entry name" value="RHO GUANINE NUCLEOTIDE EXCHANGE FACTOR 10-LIKE PROTEIN"/>
    <property type="match status" value="1"/>
</dbReference>
<evidence type="ECO:0000256" key="4">
    <source>
        <dbReference type="SAM" id="MobiDB-lite"/>
    </source>
</evidence>
<feature type="compositionally biased region" description="Basic and acidic residues" evidence="4">
    <location>
        <begin position="1390"/>
        <end position="1406"/>
    </location>
</feature>
<dbReference type="SMART" id="SM00325">
    <property type="entry name" value="RhoGEF"/>
    <property type="match status" value="1"/>
</dbReference>
<dbReference type="InterPro" id="IPR036322">
    <property type="entry name" value="WD40_repeat_dom_sf"/>
</dbReference>
<feature type="compositionally biased region" description="Basic and acidic residues" evidence="4">
    <location>
        <begin position="1581"/>
        <end position="1591"/>
    </location>
</feature>
<dbReference type="InterPro" id="IPR035899">
    <property type="entry name" value="DBL_dom_sf"/>
</dbReference>
<keyword evidence="3" id="KW-0175">Coiled coil</keyword>
<keyword evidence="6" id="KW-1185">Reference proteome</keyword>
<dbReference type="Gene3D" id="1.20.900.10">
    <property type="entry name" value="Dbl homology (DH) domain"/>
    <property type="match status" value="1"/>
</dbReference>
<evidence type="ECO:0000256" key="2">
    <source>
        <dbReference type="ARBA" id="ARBA00022658"/>
    </source>
</evidence>
<feature type="domain" description="DH" evidence="5">
    <location>
        <begin position="458"/>
        <end position="643"/>
    </location>
</feature>
<keyword evidence="2" id="KW-0344">Guanine-nucleotide releasing factor</keyword>
<reference evidence="7" key="1">
    <citation type="submission" date="2025-08" db="UniProtKB">
        <authorList>
            <consortium name="RefSeq"/>
        </authorList>
    </citation>
    <scope>IDENTIFICATION</scope>
</reference>
<name>A0ABM1W3A0_APLCA</name>
<feature type="region of interest" description="Disordered" evidence="4">
    <location>
        <begin position="200"/>
        <end position="228"/>
    </location>
</feature>
<sequence>MSSSDTQEDDYYDAVSAAPAAISTSSGSPVQAQVDTSANIYFELEKEVESEEEGESVPNYDTLPVSDKYKTAPREMEGPREDRRNVMDKAKMFEQRQVNPVEDRRQPKLIRSSGRKESGQAVTFSATAVASADAEPPYEVLWPAHSHSQAAPRTDLVYDVARPLPVEMSGWKKTSADGGHTDSVGVSPVVAGSQTHVRTVAESKRQTGNTLLTDSTTEPKIKAQEDSQVQAERKKQLHYSWASVPVMEDPAPGQATEGGKSGEMLSSFSQSANRGCKTGAGAAVPVNFLSPDAMSHASHQSGESEYSRLYFQSTTRELTASEKERLEKQGYSTLANVHASLENSSHQPEVQDPDSDGLSEEEDLSFDWGSEFDEDSSYQGNVEEYLAREGATDAHMEAPDKPLPQKPGKGKNLVNKSVDLGPEDTRSTVCLPVTLDPEKHPPPQLPPPPAGLTDSQVKRRCVIDLVISSERSYLDSLERIVKQYRGPILSFLPQPKSALRPVFAELNEIITHHKMFQIELAEAVRRWDMEEKIGDIFTASFSKTMLVNAYSIYVNNFAAAMEEIRTLQRSRQSFDTFLKKQEKSNADRLSIFGLMVKPVQRFPQFIMCLQDLLKYTPQTHHDRRALQLALTELENVTHKLNERKRHSEQRFQAQHALQLLTRQKVQHLVSAWNLDLDPRRRLLRTDTVEQVYGEFGNMKCKERRLVLMNDLVLCVKVLEKEQAGYRVERLALRWMAKLRDLELKDTAITPDMQSVIKKEPEKIQILTLMPDKPEEDPFHLYADLAEMLHDFTVLGQMAALVSSLKRSYGGHGLSEELVHEVSRDLQRMIQIKDEQLRLVNSCSIVLVDNSKSEKPHYVLQTATAAIKQDWCLDFLMARLALDKSNCEAWDGPVSSEGVDADRLPAYFMKCVSVDVPRNYTKIRCAVPIFLNPENAACSIGVQHLWVCSSTADRGQVAILSIHNSKPALTESFRACDCDITAAELVPGCGQLTRPGDYLFAEDTVWVATARCDVLVWPLSSKDSVHREPLAVLRLPAITVSIKFVDERVFCAFNDGVVTVLSRQEDGSWNTLDTVRLGFGSSPVRLHFEFEEDLWLSCGSNITVLEIDSLRKQREVSLGPSSIDHVVKSGVGVWVSAHDSPVIRLFHSETLEALQEMNIGNIINRIRAEKLWTMKDASEAVVTALGVSKGLLWLGTSIGVILSLPLPRLSDGVPLYRGSPCVSLHSHAGPVKFFTMFPCAQATLELRRASSLRHTLSMRPSRRNLAREQMELEESEAWRNAANVASLSPVEESTRGSGGTFWSEEEGLLQEGKEGEEGEEGKEGEERKEGEEGKEISSVPSTSDVQALMKWERDTGFQSGLIRNGSIELAERDAGSKGGSSHVPATSKGSDGQKKLSHSKEGLRSSQDDSSVVFRRRRSRVPNAERQSRTLSFRSELANRIIVQSETMSLSNGDLSELQEVEMLYENLLEEEIDHEATMSSNGFDETKESAMTCVVEEHKEGKNLERDEPVQSDLPCSHVTDTSCTDPTAGPAKTPPLSHAHRELAASQSASGLSLAATISPGVTSSPSLASVVSSSSSGSHQDDPLCERKVGGSSLGSAQTVTLGNTLRRPTTAHGNTMRRSTTAHGNTMRRSTTPHGSTVRRPSSNAVIVLTGGDGYRDLDMSRNQHKSEDACVMFWLYKF</sequence>
<feature type="region of interest" description="Disordered" evidence="4">
    <location>
        <begin position="1370"/>
        <end position="1427"/>
    </location>
</feature>
<dbReference type="CDD" id="cd00160">
    <property type="entry name" value="RhoGEF"/>
    <property type="match status" value="1"/>
</dbReference>
<feature type="region of interest" description="Disordered" evidence="4">
    <location>
        <begin position="342"/>
        <end position="363"/>
    </location>
</feature>
<feature type="region of interest" description="Disordered" evidence="4">
    <location>
        <begin position="1561"/>
        <end position="1643"/>
    </location>
</feature>
<evidence type="ECO:0000256" key="1">
    <source>
        <dbReference type="ARBA" id="ARBA00022553"/>
    </source>
</evidence>
<feature type="coiled-coil region" evidence="3">
    <location>
        <begin position="623"/>
        <end position="650"/>
    </location>
</feature>
<dbReference type="PANTHER" id="PTHR12877">
    <property type="entry name" value="RHO GUANINE NUCLEOTIDE EXCHANGE FACTOR"/>
    <property type="match status" value="1"/>
</dbReference>
<organism evidence="6 7">
    <name type="scientific">Aplysia californica</name>
    <name type="common">California sea hare</name>
    <dbReference type="NCBI Taxonomy" id="6500"/>
    <lineage>
        <taxon>Eukaryota</taxon>
        <taxon>Metazoa</taxon>
        <taxon>Spiralia</taxon>
        <taxon>Lophotrochozoa</taxon>
        <taxon>Mollusca</taxon>
        <taxon>Gastropoda</taxon>
        <taxon>Heterobranchia</taxon>
        <taxon>Euthyneura</taxon>
        <taxon>Tectipleura</taxon>
        <taxon>Aplysiida</taxon>
        <taxon>Aplysioidea</taxon>
        <taxon>Aplysiidae</taxon>
        <taxon>Aplysia</taxon>
    </lineage>
</organism>
<keyword evidence="1" id="KW-0597">Phosphoprotein</keyword>
<dbReference type="SUPFAM" id="SSF50978">
    <property type="entry name" value="WD40 repeat-like"/>
    <property type="match status" value="1"/>
</dbReference>
<evidence type="ECO:0000313" key="7">
    <source>
        <dbReference type="RefSeq" id="XP_035829143.1"/>
    </source>
</evidence>
<feature type="compositionally biased region" description="Low complexity" evidence="4">
    <location>
        <begin position="1561"/>
        <end position="1580"/>
    </location>
</feature>
<feature type="region of interest" description="Disordered" evidence="4">
    <location>
        <begin position="1282"/>
        <end position="1343"/>
    </location>
</feature>
<feature type="compositionally biased region" description="Basic and acidic residues" evidence="4">
    <location>
        <begin position="1500"/>
        <end position="1509"/>
    </location>
</feature>
<feature type="region of interest" description="Disordered" evidence="4">
    <location>
        <begin position="1500"/>
        <end position="1546"/>
    </location>
</feature>
<evidence type="ECO:0000313" key="6">
    <source>
        <dbReference type="Proteomes" id="UP000694888"/>
    </source>
</evidence>
<feature type="region of interest" description="Disordered" evidence="4">
    <location>
        <begin position="395"/>
        <end position="421"/>
    </location>
</feature>
<dbReference type="RefSeq" id="XP_035829143.1">
    <property type="nucleotide sequence ID" value="XM_035973250.1"/>
</dbReference>
<dbReference type="Pfam" id="PF19057">
    <property type="entry name" value="PH_19"/>
    <property type="match status" value="1"/>
</dbReference>
<gene>
    <name evidence="7" type="primary">LOC101848707</name>
</gene>
<feature type="compositionally biased region" description="Basic and acidic residues" evidence="4">
    <location>
        <begin position="1323"/>
        <end position="1334"/>
    </location>
</feature>
<dbReference type="SUPFAM" id="SSF48065">
    <property type="entry name" value="DBL homology domain (DH-domain)"/>
    <property type="match status" value="1"/>
</dbReference>
<feature type="compositionally biased region" description="Acidic residues" evidence="4">
    <location>
        <begin position="1302"/>
        <end position="1322"/>
    </location>
</feature>
<dbReference type="Pfam" id="PF00621">
    <property type="entry name" value="RhoGEF"/>
    <property type="match status" value="1"/>
</dbReference>